<reference evidence="2" key="1">
    <citation type="journal article" date="2017" name="Proc. Natl. Acad. Sci. U.S.A.">
        <title>Simulation of Deepwater Horizon oil plume reveals substrate specialization within a complex community of hydrocarbon-degraders.</title>
        <authorList>
            <person name="Hu P."/>
            <person name="Dubinsky E.A."/>
            <person name="Probst A.J."/>
            <person name="Wang J."/>
            <person name="Sieber C.M.K."/>
            <person name="Tom L.M."/>
            <person name="Gardinali P."/>
            <person name="Banfield J.F."/>
            <person name="Atlas R.M."/>
            <person name="Andersen G.L."/>
        </authorList>
    </citation>
    <scope>NUCLEOTIDE SEQUENCE [LARGE SCALE GENOMIC DNA]</scope>
</reference>
<dbReference type="Proteomes" id="UP000196531">
    <property type="component" value="Unassembled WGS sequence"/>
</dbReference>
<proteinExistence type="predicted"/>
<protein>
    <submittedName>
        <fullName evidence="1">Uncharacterized protein</fullName>
    </submittedName>
</protein>
<accession>A0A1Y5F247</accession>
<comment type="caution">
    <text evidence="1">The sequence shown here is derived from an EMBL/GenBank/DDBJ whole genome shotgun (WGS) entry which is preliminary data.</text>
</comment>
<name>A0A1Y5F247_9BACT</name>
<dbReference type="AlphaFoldDB" id="A0A1Y5F247"/>
<dbReference type="EMBL" id="MAAO01000015">
    <property type="protein sequence ID" value="OUR93484.1"/>
    <property type="molecule type" value="Genomic_DNA"/>
</dbReference>
<organism evidence="1 2">
    <name type="scientific">Halobacteriovorax marinus</name>
    <dbReference type="NCBI Taxonomy" id="97084"/>
    <lineage>
        <taxon>Bacteria</taxon>
        <taxon>Pseudomonadati</taxon>
        <taxon>Bdellovibrionota</taxon>
        <taxon>Bacteriovoracia</taxon>
        <taxon>Bacteriovoracales</taxon>
        <taxon>Halobacteriovoraceae</taxon>
        <taxon>Halobacteriovorax</taxon>
    </lineage>
</organism>
<gene>
    <name evidence="1" type="ORF">A9Q84_18600</name>
</gene>
<sequence length="149" mass="16691">MVFSLWPCFSKVLENKAINLSFKSYSFRQVCIAMGVKNNLLESASGMTAVDCTSRKVEIIDFCLKHVSEKMSFIRGRVDSLGKNKVLCEFADSVVLKITCDDKSVDCSKVKKSCKKLQNIFAFSLASHHAGSKKNILTCIYSSDHELEF</sequence>
<evidence type="ECO:0000313" key="1">
    <source>
        <dbReference type="EMBL" id="OUR93484.1"/>
    </source>
</evidence>
<evidence type="ECO:0000313" key="2">
    <source>
        <dbReference type="Proteomes" id="UP000196531"/>
    </source>
</evidence>